<dbReference type="RefSeq" id="WP_192375378.1">
    <property type="nucleotide sequence ID" value="NZ_CAJHIV010000001.1"/>
</dbReference>
<evidence type="ECO:0000313" key="1">
    <source>
        <dbReference type="EMBL" id="MBD9357076.1"/>
    </source>
</evidence>
<comment type="caution">
    <text evidence="1">The sequence shown here is derived from an EMBL/GenBank/DDBJ whole genome shotgun (WGS) entry which is preliminary data.</text>
</comment>
<evidence type="ECO:0000313" key="2">
    <source>
        <dbReference type="Proteomes" id="UP000652176"/>
    </source>
</evidence>
<dbReference type="EMBL" id="JACXSS010000001">
    <property type="protein sequence ID" value="MBD9357076.1"/>
    <property type="molecule type" value="Genomic_DNA"/>
</dbReference>
<proteinExistence type="predicted"/>
<accession>A0ABR9D1T1</accession>
<name>A0ABR9D1T1_9GAMM</name>
<keyword evidence="2" id="KW-1185">Reference proteome</keyword>
<gene>
    <name evidence="1" type="ORF">IE877_14510</name>
</gene>
<reference evidence="1 2" key="1">
    <citation type="submission" date="2020-09" db="EMBL/GenBank/DDBJ databases">
        <title>Methylomonas albis sp. nov. and Methylomonas fluvii sp. nov.: Two cold-adapted methanotrophs from the River Elbe and an amended description of Methylovulum psychrotolerans strain Eb1.</title>
        <authorList>
            <person name="Bussmann I.K."/>
            <person name="Klings K.-W."/>
            <person name="Warnstedt J."/>
            <person name="Hoppert M."/>
            <person name="Saborowski A."/>
            <person name="Horn F."/>
            <person name="Liebner S."/>
        </authorList>
    </citation>
    <scope>NUCLEOTIDE SEQUENCE [LARGE SCALE GENOMIC DNA]</scope>
    <source>
        <strain evidence="1 2">EbA</strain>
    </source>
</reference>
<organism evidence="1 2">
    <name type="scientific">Methylomonas albis</name>
    <dbReference type="NCBI Taxonomy" id="1854563"/>
    <lineage>
        <taxon>Bacteria</taxon>
        <taxon>Pseudomonadati</taxon>
        <taxon>Pseudomonadota</taxon>
        <taxon>Gammaproteobacteria</taxon>
        <taxon>Methylococcales</taxon>
        <taxon>Methylococcaceae</taxon>
        <taxon>Methylomonas</taxon>
    </lineage>
</organism>
<sequence length="164" mass="19499">MFKRLFAKPQKIRLYKGAVVIASNAQPQLDFFRSTDYAACWQQKLSEILSLPERDKSGADDNEAHYLDLMVYDYQLGCVEEVDLGYFGFPLFWRPKVSIGVRVYRVRDGRTRYSETLRMAMPWRSYFKNLALFRHHLLDEKGIERMLYQGCLRLLQNVHDDLYR</sequence>
<protein>
    <submittedName>
        <fullName evidence="1">Uncharacterized protein</fullName>
    </submittedName>
</protein>
<dbReference type="Proteomes" id="UP000652176">
    <property type="component" value="Unassembled WGS sequence"/>
</dbReference>